<evidence type="ECO:0000256" key="1">
    <source>
        <dbReference type="SAM" id="MobiDB-lite"/>
    </source>
</evidence>
<dbReference type="AlphaFoldDB" id="A0A9N9LDC0"/>
<dbReference type="EMBL" id="CAJVRM010000067">
    <property type="protein sequence ID" value="CAG8973235.1"/>
    <property type="molecule type" value="Genomic_DNA"/>
</dbReference>
<name>A0A9N9LDC0_9HELO</name>
<evidence type="ECO:0000313" key="3">
    <source>
        <dbReference type="Proteomes" id="UP000701801"/>
    </source>
</evidence>
<dbReference type="Proteomes" id="UP000701801">
    <property type="component" value="Unassembled WGS sequence"/>
</dbReference>
<evidence type="ECO:0000313" key="2">
    <source>
        <dbReference type="EMBL" id="CAG8973235.1"/>
    </source>
</evidence>
<feature type="region of interest" description="Disordered" evidence="1">
    <location>
        <begin position="19"/>
        <end position="66"/>
    </location>
</feature>
<sequence>MCSFHVIDVNNFGGCVKRKVTSAKKPQSPQAKRKRVDEDRDYAFAEPVKTVPPSSRPTAYAGTSKSLSRKLEDQKKIVVQQKRPGASKSLLAQTIDAADEDKLWSVILDLCQNIPNATDIVIKNLARTISTDTIHVDNRGASNKQQRLYTTPQLERLLKETIPLPKKAETNLNQNQQRKGIDDGEATYKRRAVPVEEDAEAPLCEVCGKLWR</sequence>
<reference evidence="2" key="1">
    <citation type="submission" date="2021-07" db="EMBL/GenBank/DDBJ databases">
        <authorList>
            <person name="Durling M."/>
        </authorList>
    </citation>
    <scope>NUCLEOTIDE SEQUENCE</scope>
</reference>
<accession>A0A9N9LDC0</accession>
<keyword evidence="3" id="KW-1185">Reference proteome</keyword>
<feature type="compositionally biased region" description="Polar residues" evidence="1">
    <location>
        <begin position="52"/>
        <end position="66"/>
    </location>
</feature>
<gene>
    <name evidence="2" type="ORF">HYALB_00011325</name>
</gene>
<protein>
    <submittedName>
        <fullName evidence="2">Uncharacterized protein</fullName>
    </submittedName>
</protein>
<organism evidence="2 3">
    <name type="scientific">Hymenoscyphus albidus</name>
    <dbReference type="NCBI Taxonomy" id="595503"/>
    <lineage>
        <taxon>Eukaryota</taxon>
        <taxon>Fungi</taxon>
        <taxon>Dikarya</taxon>
        <taxon>Ascomycota</taxon>
        <taxon>Pezizomycotina</taxon>
        <taxon>Leotiomycetes</taxon>
        <taxon>Helotiales</taxon>
        <taxon>Helotiaceae</taxon>
        <taxon>Hymenoscyphus</taxon>
    </lineage>
</organism>
<proteinExistence type="predicted"/>
<comment type="caution">
    <text evidence="2">The sequence shown here is derived from an EMBL/GenBank/DDBJ whole genome shotgun (WGS) entry which is preliminary data.</text>
</comment>